<evidence type="ECO:0000313" key="2">
    <source>
        <dbReference type="Proteomes" id="UP000305165"/>
    </source>
</evidence>
<dbReference type="Proteomes" id="UP000305165">
    <property type="component" value="Unassembled WGS sequence"/>
</dbReference>
<dbReference type="OrthoDB" id="9807498at2"/>
<sequence>MKKIILTATAESIDQAKQLLELGVDRIYVGQEAYGLRLAHSYSQEELRELADLVHQSGRALTVAANGLFHQEQMDAIPAFLDLMEEIQVDFLVVGDTGLIYKNKKDGYQFPIIYDTSVFVTSSRQVNFWKDHGVVEAVLARELPREELASIGENLAIPGEILVYGPSVIHHSKRPLLDNYYNFIQADSEVASKKEGLFLSEPGKPETHYSIFQDLHGTHIFKDKDISMLLQLEELLEMGYDHWKLDGLFTPGQDFVAIVSLFCQARDLLESGSFSAEVASQLAREVASLHPQGRELDTGFYEFDKDKVK</sequence>
<evidence type="ECO:0000313" key="1">
    <source>
        <dbReference type="EMBL" id="TII00356.1"/>
    </source>
</evidence>
<dbReference type="PANTHER" id="PTHR30217">
    <property type="entry name" value="PEPTIDASE U32 FAMILY"/>
    <property type="match status" value="1"/>
</dbReference>
<dbReference type="EMBL" id="SSXO01000002">
    <property type="protein sequence ID" value="TII00356.1"/>
    <property type="molecule type" value="Genomic_DNA"/>
</dbReference>
<gene>
    <name evidence="1" type="ORF">FAJ39_04640</name>
</gene>
<dbReference type="Pfam" id="PF01136">
    <property type="entry name" value="Peptidase_U32"/>
    <property type="match status" value="1"/>
</dbReference>
<reference evidence="1 2" key="1">
    <citation type="submission" date="2019-04" db="EMBL/GenBank/DDBJ databases">
        <title>Genome analysis of Streptococcus suis strain WUSS424.</title>
        <authorList>
            <person name="Chen H."/>
            <person name="Gao X."/>
            <person name="Wu Z."/>
        </authorList>
    </citation>
    <scope>NUCLEOTIDE SEQUENCE [LARGE SCALE GENOMIC DNA]</scope>
    <source>
        <strain evidence="1 2">WUSS424</strain>
    </source>
</reference>
<proteinExistence type="predicted"/>
<accession>A0A4T2GMK3</accession>
<organism evidence="1 2">
    <name type="scientific">Streptococcus suis</name>
    <dbReference type="NCBI Taxonomy" id="1307"/>
    <lineage>
        <taxon>Bacteria</taxon>
        <taxon>Bacillati</taxon>
        <taxon>Bacillota</taxon>
        <taxon>Bacilli</taxon>
        <taxon>Lactobacillales</taxon>
        <taxon>Streptococcaceae</taxon>
        <taxon>Streptococcus</taxon>
    </lineage>
</organism>
<dbReference type="AlphaFoldDB" id="A0A4T2GMK3"/>
<protein>
    <submittedName>
        <fullName evidence="1">U32 family peptidase</fullName>
    </submittedName>
</protein>
<dbReference type="InterPro" id="IPR001539">
    <property type="entry name" value="Peptidase_U32"/>
</dbReference>
<comment type="caution">
    <text evidence="1">The sequence shown here is derived from an EMBL/GenBank/DDBJ whole genome shotgun (WGS) entry which is preliminary data.</text>
</comment>
<name>A0A4T2GMK3_STRSU</name>
<dbReference type="InterPro" id="IPR051454">
    <property type="entry name" value="RNA/ubiquinone_mod_enzymes"/>
</dbReference>
<dbReference type="PANTHER" id="PTHR30217:SF12">
    <property type="entry name" value="U32 FAMILY PEPTIDASE"/>
    <property type="match status" value="1"/>
</dbReference>